<accession>A0A512BVD1</accession>
<dbReference type="Pfam" id="PF11225">
    <property type="entry name" value="DUF3024"/>
    <property type="match status" value="1"/>
</dbReference>
<dbReference type="RefSeq" id="WP_114187694.1">
    <property type="nucleotide sequence ID" value="NZ_BJYU01000048.1"/>
</dbReference>
<proteinExistence type="predicted"/>
<protein>
    <submittedName>
        <fullName evidence="1">Uncharacterized protein</fullName>
    </submittedName>
</protein>
<sequence length="134" mass="15560">MGGRQWVRVRSLVGTKPPEPEKAAITAACERFLAEVLRPRFLPEIQPNSFNYPIAITGKWHGNKYRFLQRFRSDDLDALEPEFDAPFARLEYIGRDCFDVSWHRHTGEWFCLHRSVSLAEALRLIESDGHLHPV</sequence>
<evidence type="ECO:0000313" key="2">
    <source>
        <dbReference type="Proteomes" id="UP000321085"/>
    </source>
</evidence>
<keyword evidence="2" id="KW-1185">Reference proteome</keyword>
<name>A0A512BVD1_9HYPH</name>
<dbReference type="OrthoDB" id="7304784at2"/>
<dbReference type="AlphaFoldDB" id="A0A512BVD1"/>
<reference evidence="1 2" key="1">
    <citation type="submission" date="2019-07" db="EMBL/GenBank/DDBJ databases">
        <title>Whole genome shotgun sequence of Microvirga aerophila NBRC 106136.</title>
        <authorList>
            <person name="Hosoyama A."/>
            <person name="Uohara A."/>
            <person name="Ohji S."/>
            <person name="Ichikawa N."/>
        </authorList>
    </citation>
    <scope>NUCLEOTIDE SEQUENCE [LARGE SCALE GENOMIC DNA]</scope>
    <source>
        <strain evidence="1 2">NBRC 106136</strain>
    </source>
</reference>
<comment type="caution">
    <text evidence="1">The sequence shown here is derived from an EMBL/GenBank/DDBJ whole genome shotgun (WGS) entry which is preliminary data.</text>
</comment>
<gene>
    <name evidence="1" type="ORF">MAE02_34930</name>
</gene>
<dbReference type="Proteomes" id="UP000321085">
    <property type="component" value="Unassembled WGS sequence"/>
</dbReference>
<organism evidence="1 2">
    <name type="scientific">Microvirga aerophila</name>
    <dbReference type="NCBI Taxonomy" id="670291"/>
    <lineage>
        <taxon>Bacteria</taxon>
        <taxon>Pseudomonadati</taxon>
        <taxon>Pseudomonadota</taxon>
        <taxon>Alphaproteobacteria</taxon>
        <taxon>Hyphomicrobiales</taxon>
        <taxon>Methylobacteriaceae</taxon>
        <taxon>Microvirga</taxon>
    </lineage>
</organism>
<dbReference type="InterPro" id="IPR021388">
    <property type="entry name" value="DUF3024"/>
</dbReference>
<dbReference type="EMBL" id="BJYU01000048">
    <property type="protein sequence ID" value="GEO15797.1"/>
    <property type="molecule type" value="Genomic_DNA"/>
</dbReference>
<evidence type="ECO:0000313" key="1">
    <source>
        <dbReference type="EMBL" id="GEO15797.1"/>
    </source>
</evidence>